<dbReference type="RefSeq" id="WP_069440995.1">
    <property type="nucleotide sequence ID" value="NZ_LPWF01000013.1"/>
</dbReference>
<dbReference type="OrthoDB" id="5295703at2"/>
<gene>
    <name evidence="2" type="ORF">AUC69_00695</name>
</gene>
<dbReference type="Proteomes" id="UP000094472">
    <property type="component" value="Unassembled WGS sequence"/>
</dbReference>
<feature type="compositionally biased region" description="Basic residues" evidence="1">
    <location>
        <begin position="593"/>
        <end position="606"/>
    </location>
</feature>
<protein>
    <submittedName>
        <fullName evidence="2">Uncharacterized protein</fullName>
    </submittedName>
</protein>
<feature type="compositionally biased region" description="Low complexity" evidence="1">
    <location>
        <begin position="377"/>
        <end position="430"/>
    </location>
</feature>
<dbReference type="STRING" id="1774969.AUC69_00695"/>
<feature type="region of interest" description="Disordered" evidence="1">
    <location>
        <begin position="38"/>
        <end position="58"/>
    </location>
</feature>
<feature type="region of interest" description="Disordered" evidence="1">
    <location>
        <begin position="118"/>
        <end position="170"/>
    </location>
</feature>
<feature type="compositionally biased region" description="Basic and acidic residues" evidence="1">
    <location>
        <begin position="431"/>
        <end position="451"/>
    </location>
</feature>
<reference evidence="2 3" key="1">
    <citation type="journal article" date="2016" name="Environ. Microbiol.">
        <title>New Methyloceanibacter diversity from North Sea sediments includes methanotroph containing solely the soluble methane monooxygenase.</title>
        <authorList>
            <person name="Vekeman B."/>
            <person name="Kerckhof F.M."/>
            <person name="Cremers G."/>
            <person name="de Vos P."/>
            <person name="Vandamme P."/>
            <person name="Boon N."/>
            <person name="Op den Camp H.J."/>
            <person name="Heylen K."/>
        </authorList>
    </citation>
    <scope>NUCLEOTIDE SEQUENCE [LARGE SCALE GENOMIC DNA]</scope>
    <source>
        <strain evidence="2 3">R-67175</strain>
    </source>
</reference>
<evidence type="ECO:0000313" key="3">
    <source>
        <dbReference type="Proteomes" id="UP000094472"/>
    </source>
</evidence>
<name>A0A1E3W3P9_9HYPH</name>
<accession>A0A1E3W3P9</accession>
<feature type="region of interest" description="Disordered" evidence="1">
    <location>
        <begin position="343"/>
        <end position="631"/>
    </location>
</feature>
<feature type="compositionally biased region" description="Basic and acidic residues" evidence="1">
    <location>
        <begin position="551"/>
        <end position="561"/>
    </location>
</feature>
<evidence type="ECO:0000256" key="1">
    <source>
        <dbReference type="SAM" id="MobiDB-lite"/>
    </source>
</evidence>
<keyword evidence="3" id="KW-1185">Reference proteome</keyword>
<feature type="compositionally biased region" description="Basic and acidic residues" evidence="1">
    <location>
        <begin position="617"/>
        <end position="631"/>
    </location>
</feature>
<feature type="compositionally biased region" description="Polar residues" evidence="1">
    <location>
        <begin position="364"/>
        <end position="376"/>
    </location>
</feature>
<feature type="compositionally biased region" description="Basic and acidic residues" evidence="1">
    <location>
        <begin position="576"/>
        <end position="592"/>
    </location>
</feature>
<dbReference type="AlphaFoldDB" id="A0A1E3W3P9"/>
<evidence type="ECO:0000313" key="2">
    <source>
        <dbReference type="EMBL" id="ODS00423.1"/>
    </source>
</evidence>
<proteinExistence type="predicted"/>
<comment type="caution">
    <text evidence="2">The sequence shown here is derived from an EMBL/GenBank/DDBJ whole genome shotgun (WGS) entry which is preliminary data.</text>
</comment>
<dbReference type="EMBL" id="LPWF01000013">
    <property type="protein sequence ID" value="ODS00423.1"/>
    <property type="molecule type" value="Genomic_DNA"/>
</dbReference>
<organism evidence="2 3">
    <name type="scientific">Methyloceanibacter superfactus</name>
    <dbReference type="NCBI Taxonomy" id="1774969"/>
    <lineage>
        <taxon>Bacteria</taxon>
        <taxon>Pseudomonadati</taxon>
        <taxon>Pseudomonadota</taxon>
        <taxon>Alphaproteobacteria</taxon>
        <taxon>Hyphomicrobiales</taxon>
        <taxon>Hyphomicrobiaceae</taxon>
        <taxon>Methyloceanibacter</taxon>
    </lineage>
</organism>
<feature type="compositionally biased region" description="Basic residues" evidence="1">
    <location>
        <begin position="508"/>
        <end position="520"/>
    </location>
</feature>
<sequence>MDQRTVESLLRRLVERVEDSERRYGEALDELHTRLDKLSQTTEAARDTGAPENSDTFDRLHAQVSDLARRLEQDTSTPLDDFERLGKALSGALHGDLESDFDDDGAYPAPEPFGYTPEPSPFAKAAMSGDYSGEPAPDSATRTGYPDFGYGAAESAQPAWREPQTGGTGDLDKRLVEMAQRLEESIGTAMPTGAIEALNTRLDEIGGQLSQALETAPTRDALEHVERQISEMGQQVSRAEQQLGKVAGIEAHLIKLIARLDEKADAPAPQADPAQLEEVANKAAEGAARLVAADTQKTNERLDAMHRDLTAMSDKGRESGDRLVSTLEAVHESLKQLVQQVERGSALQAKPRPPFVERARQADAKSSQPQAKPTMQQPRPSAPAAGGQPAGEAAKAKAPAPVPQSPSIEPAKATAAPQAPAKTEQAAAAPTRERTLRDRLGAAIPDFKETEAETETPPPFGRAKRLASDDEAVDLDAAMPSKRWRASSIRSRLGMGSMRNPMRPTISWRRRAVRRRPRRSGPKDAADAGRPILCGQRRRAAGAPQALLPDHCGRRPSRAERAPTLFAPRLAARAGRARDRADHAGPERGQRRGHDRSRHGRRGPRGRAREVGIVGAEAEHEREPVGQRRERDLGLHRDGQVFRRPRAPDAGQRADPRAAAGFAEAVGHGRDAVGRDLLHRGSVLRPHSCPYCQTGATSAAARGARPASLA</sequence>